<dbReference type="InterPro" id="IPR036390">
    <property type="entry name" value="WH_DNA-bd_sf"/>
</dbReference>
<feature type="active site" description="For autocatalytic cleavage activity" evidence="12">
    <location>
        <position position="120"/>
    </location>
</feature>
<dbReference type="InterPro" id="IPR050077">
    <property type="entry name" value="LexA_repressor"/>
</dbReference>
<evidence type="ECO:0000313" key="17">
    <source>
        <dbReference type="Proteomes" id="UP000291269"/>
    </source>
</evidence>
<comment type="caution">
    <text evidence="16">The sequence shown here is derived from an EMBL/GenBank/DDBJ whole genome shotgun (WGS) entry which is preliminary data.</text>
</comment>
<dbReference type="EC" id="3.4.21.88" evidence="12"/>
<name>A0A4V1QUM2_9FIRM</name>
<dbReference type="SUPFAM" id="SSF46785">
    <property type="entry name" value="Winged helix' DNA-binding domain"/>
    <property type="match status" value="1"/>
</dbReference>
<dbReference type="PANTHER" id="PTHR33516:SF2">
    <property type="entry name" value="LEXA REPRESSOR-RELATED"/>
    <property type="match status" value="1"/>
</dbReference>
<dbReference type="Gene3D" id="2.10.109.10">
    <property type="entry name" value="Umud Fragment, subunit A"/>
    <property type="match status" value="1"/>
</dbReference>
<feature type="domain" description="LexA repressor DNA-binding" evidence="15">
    <location>
        <begin position="11"/>
        <end position="66"/>
    </location>
</feature>
<comment type="similarity">
    <text evidence="1 12 13">Belongs to the peptidase S24 family.</text>
</comment>
<evidence type="ECO:0000256" key="3">
    <source>
        <dbReference type="ARBA" id="ARBA00022705"/>
    </source>
</evidence>
<keyword evidence="11 12" id="KW-0742">SOS response</keyword>
<evidence type="ECO:0000256" key="7">
    <source>
        <dbReference type="ARBA" id="ARBA00023015"/>
    </source>
</evidence>
<keyword evidence="7 12" id="KW-0805">Transcription regulation</keyword>
<evidence type="ECO:0000256" key="2">
    <source>
        <dbReference type="ARBA" id="ARBA00022491"/>
    </source>
</evidence>
<dbReference type="InterPro" id="IPR036286">
    <property type="entry name" value="LexA/Signal_pep-like_sf"/>
</dbReference>
<comment type="catalytic activity">
    <reaction evidence="12">
        <text>Hydrolysis of Ala-|-Gly bond in repressor LexA.</text>
        <dbReference type="EC" id="3.4.21.88"/>
    </reaction>
</comment>
<keyword evidence="10 12" id="KW-0234">DNA repair</keyword>
<accession>A0A4V1QUM2</accession>
<dbReference type="NCBIfam" id="TIGR00498">
    <property type="entry name" value="lexA"/>
    <property type="match status" value="1"/>
</dbReference>
<keyword evidence="6 12" id="KW-0068">Autocatalytic cleavage</keyword>
<sequence>MSESSKNKMHAVLNFINEYNAEYGYSPTVREICEKLNIKSTASAYYYMEKLKEEGYISKSPNKNRAVNFKRNSSVNIPLIGTVTAGQPIFAYENYEDYYSFPADSFHGSELFMLNVQGTSMIDAGICDGDKIVVRKQQNADNGDIVVALLDDSATVKRFYKKNGYYVLHPENETMADIVVEQVEILGKVIGLVRSF</sequence>
<dbReference type="GO" id="GO:0003677">
    <property type="term" value="F:DNA binding"/>
    <property type="evidence" value="ECO:0007669"/>
    <property type="project" value="UniProtKB-UniRule"/>
</dbReference>
<feature type="domain" description="Peptidase S24/S26A/S26B/S26C" evidence="14">
    <location>
        <begin position="78"/>
        <end position="190"/>
    </location>
</feature>
<dbReference type="InterPro" id="IPR036388">
    <property type="entry name" value="WH-like_DNA-bd_sf"/>
</dbReference>
<reference evidence="16 17" key="1">
    <citation type="journal article" date="2019" name="Gut">
        <title>Antibiotics-induced monodominance of a novel gut bacterial order.</title>
        <authorList>
            <person name="Hildebrand F."/>
            <person name="Moitinho-Silva L."/>
            <person name="Blasche S."/>
            <person name="Jahn M.T."/>
            <person name="Gossmann T.I."/>
            <person name="Heuerta-Cepas J."/>
            <person name="Hercog R."/>
            <person name="Luetge M."/>
            <person name="Bahram M."/>
            <person name="Pryszlak A."/>
            <person name="Alves R.J."/>
            <person name="Waszak S.M."/>
            <person name="Zhu A."/>
            <person name="Ye L."/>
            <person name="Costea P.I."/>
            <person name="Aalvink S."/>
            <person name="Belzer C."/>
            <person name="Forslund S.K."/>
            <person name="Sunagawa S."/>
            <person name="Hentschel U."/>
            <person name="Merten C."/>
            <person name="Patil K.R."/>
            <person name="Benes V."/>
            <person name="Bork P."/>
        </authorList>
    </citation>
    <scope>NUCLEOTIDE SEQUENCE [LARGE SCALE GENOMIC DNA]</scope>
    <source>
        <strain evidence="16 17">HDS1380</strain>
    </source>
</reference>
<dbReference type="GO" id="GO:0006281">
    <property type="term" value="P:DNA repair"/>
    <property type="evidence" value="ECO:0007669"/>
    <property type="project" value="UniProtKB-UniRule"/>
</dbReference>
<keyword evidence="4 12" id="KW-0227">DNA damage</keyword>
<dbReference type="GO" id="GO:0045892">
    <property type="term" value="P:negative regulation of DNA-templated transcription"/>
    <property type="evidence" value="ECO:0007669"/>
    <property type="project" value="UniProtKB-UniRule"/>
</dbReference>
<evidence type="ECO:0000256" key="8">
    <source>
        <dbReference type="ARBA" id="ARBA00023125"/>
    </source>
</evidence>
<evidence type="ECO:0000313" key="16">
    <source>
        <dbReference type="EMBL" id="RXZ57920.1"/>
    </source>
</evidence>
<dbReference type="InterPro" id="IPR006200">
    <property type="entry name" value="LexA"/>
</dbReference>
<dbReference type="CDD" id="cd06529">
    <property type="entry name" value="S24_LexA-like"/>
    <property type="match status" value="1"/>
</dbReference>
<gene>
    <name evidence="12 16" type="primary">lexA</name>
    <name evidence="16" type="ORF">ESZ91_11245</name>
</gene>
<dbReference type="GO" id="GO:0006508">
    <property type="term" value="P:proteolysis"/>
    <property type="evidence" value="ECO:0007669"/>
    <property type="project" value="InterPro"/>
</dbReference>
<dbReference type="Gene3D" id="1.10.10.10">
    <property type="entry name" value="Winged helix-like DNA-binding domain superfamily/Winged helix DNA-binding domain"/>
    <property type="match status" value="1"/>
</dbReference>
<evidence type="ECO:0000256" key="4">
    <source>
        <dbReference type="ARBA" id="ARBA00022763"/>
    </source>
</evidence>
<evidence type="ECO:0000256" key="12">
    <source>
        <dbReference type="HAMAP-Rule" id="MF_00015"/>
    </source>
</evidence>
<evidence type="ECO:0000256" key="10">
    <source>
        <dbReference type="ARBA" id="ARBA00023204"/>
    </source>
</evidence>
<evidence type="ECO:0000256" key="11">
    <source>
        <dbReference type="ARBA" id="ARBA00023236"/>
    </source>
</evidence>
<dbReference type="FunFam" id="2.10.109.10:FF:000001">
    <property type="entry name" value="LexA repressor"/>
    <property type="match status" value="1"/>
</dbReference>
<keyword evidence="3 12" id="KW-0235">DNA replication</keyword>
<dbReference type="SUPFAM" id="SSF51306">
    <property type="entry name" value="LexA/Signal peptidase"/>
    <property type="match status" value="1"/>
</dbReference>
<protein>
    <recommendedName>
        <fullName evidence="12">LexA repressor</fullName>
        <ecNumber evidence="12">3.4.21.88</ecNumber>
    </recommendedName>
</protein>
<dbReference type="OrthoDB" id="9802364at2"/>
<keyword evidence="9 12" id="KW-0804">Transcription</keyword>
<feature type="active site" description="For autocatalytic cleavage activity" evidence="12">
    <location>
        <position position="157"/>
    </location>
</feature>
<keyword evidence="5 12" id="KW-0378">Hydrolase</keyword>
<evidence type="ECO:0000256" key="6">
    <source>
        <dbReference type="ARBA" id="ARBA00022813"/>
    </source>
</evidence>
<proteinExistence type="inferred from homology"/>
<dbReference type="AlphaFoldDB" id="A0A4V1QUM2"/>
<dbReference type="InterPro" id="IPR006197">
    <property type="entry name" value="Peptidase_S24_LexA"/>
</dbReference>
<dbReference type="PRINTS" id="PR00726">
    <property type="entry name" value="LEXASERPTASE"/>
</dbReference>
<dbReference type="GO" id="GO:0009432">
    <property type="term" value="P:SOS response"/>
    <property type="evidence" value="ECO:0007669"/>
    <property type="project" value="UniProtKB-UniRule"/>
</dbReference>
<organism evidence="16 17">
    <name type="scientific">Candidatus Borkfalkia ceftriaxoniphila</name>
    <dbReference type="NCBI Taxonomy" id="2508949"/>
    <lineage>
        <taxon>Bacteria</taxon>
        <taxon>Bacillati</taxon>
        <taxon>Bacillota</taxon>
        <taxon>Clostridia</taxon>
        <taxon>Christensenellales</taxon>
        <taxon>Christensenellaceae</taxon>
        <taxon>Candidatus Borkfalkia</taxon>
    </lineage>
</organism>
<keyword evidence="2 12" id="KW-0678">Repressor</keyword>
<evidence type="ECO:0000259" key="15">
    <source>
        <dbReference type="Pfam" id="PF01726"/>
    </source>
</evidence>
<dbReference type="Proteomes" id="UP000291269">
    <property type="component" value="Unassembled WGS sequence"/>
</dbReference>
<dbReference type="GO" id="GO:0006260">
    <property type="term" value="P:DNA replication"/>
    <property type="evidence" value="ECO:0007669"/>
    <property type="project" value="UniProtKB-UniRule"/>
</dbReference>
<feature type="site" description="Cleavage; by autolysis" evidence="12">
    <location>
        <begin position="85"/>
        <end position="86"/>
    </location>
</feature>
<evidence type="ECO:0000256" key="13">
    <source>
        <dbReference type="RuleBase" id="RU003991"/>
    </source>
</evidence>
<dbReference type="Pfam" id="PF01726">
    <property type="entry name" value="LexA_DNA_bind"/>
    <property type="match status" value="1"/>
</dbReference>
<dbReference type="HAMAP" id="MF_00015">
    <property type="entry name" value="LexA"/>
    <property type="match status" value="1"/>
</dbReference>
<dbReference type="InterPro" id="IPR015927">
    <property type="entry name" value="Peptidase_S24_S26A/B/C"/>
</dbReference>
<dbReference type="Pfam" id="PF00717">
    <property type="entry name" value="Peptidase_S24"/>
    <property type="match status" value="1"/>
</dbReference>
<evidence type="ECO:0000256" key="5">
    <source>
        <dbReference type="ARBA" id="ARBA00022801"/>
    </source>
</evidence>
<dbReference type="EMBL" id="SDOZ01000005">
    <property type="protein sequence ID" value="RXZ57920.1"/>
    <property type="molecule type" value="Genomic_DNA"/>
</dbReference>
<keyword evidence="17" id="KW-1185">Reference proteome</keyword>
<evidence type="ECO:0000259" key="14">
    <source>
        <dbReference type="Pfam" id="PF00717"/>
    </source>
</evidence>
<dbReference type="RefSeq" id="WP_129227336.1">
    <property type="nucleotide sequence ID" value="NZ_SDOZ01000005.1"/>
</dbReference>
<dbReference type="GO" id="GO:0004252">
    <property type="term" value="F:serine-type endopeptidase activity"/>
    <property type="evidence" value="ECO:0007669"/>
    <property type="project" value="UniProtKB-UniRule"/>
</dbReference>
<dbReference type="InterPro" id="IPR006199">
    <property type="entry name" value="LexA_DNA-bd_dom"/>
</dbReference>
<comment type="function">
    <text evidence="12">Represses a number of genes involved in the response to DNA damage (SOS response), including recA and lexA. In the presence of single-stranded DNA, RecA interacts with LexA causing an autocatalytic cleavage which disrupts the DNA-binding part of LexA, leading to derepression of the SOS regulon and eventually DNA repair.</text>
</comment>
<dbReference type="PANTHER" id="PTHR33516">
    <property type="entry name" value="LEXA REPRESSOR"/>
    <property type="match status" value="1"/>
</dbReference>
<evidence type="ECO:0000256" key="1">
    <source>
        <dbReference type="ARBA" id="ARBA00007484"/>
    </source>
</evidence>
<keyword evidence="8 12" id="KW-0238">DNA-binding</keyword>
<evidence type="ECO:0000256" key="9">
    <source>
        <dbReference type="ARBA" id="ARBA00023163"/>
    </source>
</evidence>
<dbReference type="InterPro" id="IPR039418">
    <property type="entry name" value="LexA-like"/>
</dbReference>
<comment type="subunit">
    <text evidence="12">Homodimer.</text>
</comment>
<feature type="DNA-binding region" description="H-T-H motif" evidence="12">
    <location>
        <begin position="29"/>
        <end position="49"/>
    </location>
</feature>